<dbReference type="Proteomes" id="UP001142374">
    <property type="component" value="Unassembled WGS sequence"/>
</dbReference>
<name>A0A9X2RNF3_9ACTN</name>
<organism evidence="2 3">
    <name type="scientific">Streptomyces telluris</name>
    <dbReference type="NCBI Taxonomy" id="2720021"/>
    <lineage>
        <taxon>Bacteria</taxon>
        <taxon>Bacillati</taxon>
        <taxon>Actinomycetota</taxon>
        <taxon>Actinomycetes</taxon>
        <taxon>Kitasatosporales</taxon>
        <taxon>Streptomycetaceae</taxon>
        <taxon>Streptomyces</taxon>
    </lineage>
</organism>
<protein>
    <submittedName>
        <fullName evidence="2">Uncharacterized protein</fullName>
    </submittedName>
</protein>
<feature type="region of interest" description="Disordered" evidence="1">
    <location>
        <begin position="216"/>
        <end position="241"/>
    </location>
</feature>
<evidence type="ECO:0000256" key="1">
    <source>
        <dbReference type="SAM" id="MobiDB-lite"/>
    </source>
</evidence>
<reference evidence="2" key="1">
    <citation type="submission" date="2022-06" db="EMBL/GenBank/DDBJ databases">
        <title>WGS of actinobacteria.</title>
        <authorList>
            <person name="Thawai C."/>
        </authorList>
    </citation>
    <scope>NUCLEOTIDE SEQUENCE</scope>
    <source>
        <strain evidence="2">AA8</strain>
    </source>
</reference>
<dbReference type="EMBL" id="JANIID010000006">
    <property type="protein sequence ID" value="MCQ8769950.1"/>
    <property type="molecule type" value="Genomic_DNA"/>
</dbReference>
<proteinExistence type="predicted"/>
<keyword evidence="3" id="KW-1185">Reference proteome</keyword>
<comment type="caution">
    <text evidence="2">The sequence shown here is derived from an EMBL/GenBank/DDBJ whole genome shotgun (WGS) entry which is preliminary data.</text>
</comment>
<accession>A0A9X2RNF3</accession>
<dbReference type="RefSeq" id="WP_168094253.1">
    <property type="nucleotide sequence ID" value="NZ_JAATER010000228.1"/>
</dbReference>
<evidence type="ECO:0000313" key="3">
    <source>
        <dbReference type="Proteomes" id="UP001142374"/>
    </source>
</evidence>
<dbReference type="AlphaFoldDB" id="A0A9X2RNF3"/>
<sequence length="256" mass="28487">MTERLHVFGIRVVPSDPRDRYDNPEVRPLIDGTDFVGRDYDGAMCGDARDWLLPGGPFSVGDTPHEVELAAWCPCSCRTLDVTMRREGGTVVWQWEEPGDGSPPSRHSSEYRFDAGQYDAEVERAVEDRSWEWPSAAVARMLGGVLRSRTDWLDAWTCELGAVWSPPGALDEIRLFFQAYALQPDGARAFKGWFGTVRPVTGEDPAAQAERLARELTAGDPREADGMRSEPGTPLDDWLGTPDVCGPSSHKWYRTA</sequence>
<evidence type="ECO:0000313" key="2">
    <source>
        <dbReference type="EMBL" id="MCQ8769950.1"/>
    </source>
</evidence>
<gene>
    <name evidence="2" type="ORF">NQU55_09185</name>
</gene>